<gene>
    <name evidence="11" type="primary">RPS21B</name>
    <name evidence="11" type="ORF">FOB64_002327</name>
</gene>
<evidence type="ECO:0000256" key="6">
    <source>
        <dbReference type="ARBA" id="ARBA00023274"/>
    </source>
</evidence>
<dbReference type="FunFam" id="2.40.50.140:FF:000201">
    <property type="entry name" value="TRM2p tRNA methyltransferase"/>
    <property type="match status" value="1"/>
</dbReference>
<evidence type="ECO:0000256" key="9">
    <source>
        <dbReference type="SAM" id="MobiDB-lite"/>
    </source>
</evidence>
<dbReference type="GO" id="GO:0009451">
    <property type="term" value="P:RNA modification"/>
    <property type="evidence" value="ECO:0007669"/>
    <property type="project" value="UniProtKB-ARBA"/>
</dbReference>
<dbReference type="PROSITE" id="PS00996">
    <property type="entry name" value="RIBOSOMAL_S21E"/>
    <property type="match status" value="1"/>
</dbReference>
<evidence type="ECO:0000256" key="3">
    <source>
        <dbReference type="ARBA" id="ARBA00022679"/>
    </source>
</evidence>
<dbReference type="EMBL" id="JABWAD010000027">
    <property type="protein sequence ID" value="KAF6070245.1"/>
    <property type="molecule type" value="Genomic_DNA"/>
</dbReference>
<feature type="domain" description="TRAM" evidence="10">
    <location>
        <begin position="83"/>
        <end position="148"/>
    </location>
</feature>
<organism evidence="11 12">
    <name type="scientific">Candida albicans</name>
    <name type="common">Yeast</name>
    <dbReference type="NCBI Taxonomy" id="5476"/>
    <lineage>
        <taxon>Eukaryota</taxon>
        <taxon>Fungi</taxon>
        <taxon>Dikarya</taxon>
        <taxon>Ascomycota</taxon>
        <taxon>Saccharomycotina</taxon>
        <taxon>Pichiomycetes</taxon>
        <taxon>Debaryomycetaceae</taxon>
        <taxon>Candida/Lodderomyces clade</taxon>
        <taxon>Candida</taxon>
    </lineage>
</organism>
<feature type="binding site" evidence="7">
    <location>
        <position position="443"/>
    </location>
    <ligand>
        <name>S-adenosyl-L-methionine</name>
        <dbReference type="ChEBI" id="CHEBI:59789"/>
    </ligand>
</feature>
<dbReference type="PROSITE" id="PS01231">
    <property type="entry name" value="TRMA_2"/>
    <property type="match status" value="1"/>
</dbReference>
<dbReference type="GO" id="GO:0008033">
    <property type="term" value="P:tRNA processing"/>
    <property type="evidence" value="ECO:0007669"/>
    <property type="project" value="InterPro"/>
</dbReference>
<dbReference type="Pfam" id="PF01938">
    <property type="entry name" value="TRAM"/>
    <property type="match status" value="1"/>
</dbReference>
<dbReference type="InterPro" id="IPR010280">
    <property type="entry name" value="U5_MeTrfase_fam"/>
</dbReference>
<proteinExistence type="inferred from homology"/>
<dbReference type="InterPro" id="IPR030390">
    <property type="entry name" value="MeTrfase_TrmA_AS"/>
</dbReference>
<keyword evidence="2 7" id="KW-0489">Methyltransferase</keyword>
<feature type="binding site" evidence="7">
    <location>
        <position position="361"/>
    </location>
    <ligand>
        <name>S-adenosyl-L-methionine</name>
        <dbReference type="ChEBI" id="CHEBI:59789"/>
    </ligand>
</feature>
<dbReference type="PROSITE" id="PS01230">
    <property type="entry name" value="TRMA_1"/>
    <property type="match status" value="1"/>
</dbReference>
<dbReference type="FunFam" id="3.30.1230.20:FF:000001">
    <property type="entry name" value="40S ribosomal protein S21"/>
    <property type="match status" value="1"/>
</dbReference>
<dbReference type="Pfam" id="PF05958">
    <property type="entry name" value="tRNA_U5-meth_tr"/>
    <property type="match status" value="1"/>
</dbReference>
<evidence type="ECO:0000256" key="5">
    <source>
        <dbReference type="ARBA" id="ARBA00022980"/>
    </source>
</evidence>
<evidence type="ECO:0000256" key="4">
    <source>
        <dbReference type="ARBA" id="ARBA00022691"/>
    </source>
</evidence>
<dbReference type="InterPro" id="IPR001931">
    <property type="entry name" value="Ribosomal_eS21"/>
</dbReference>
<feature type="compositionally biased region" description="Basic and acidic residues" evidence="9">
    <location>
        <begin position="1"/>
        <end position="14"/>
    </location>
</feature>
<dbReference type="Gene3D" id="3.30.1230.20">
    <property type="match status" value="1"/>
</dbReference>
<feature type="active site" evidence="8">
    <location>
        <position position="470"/>
    </location>
</feature>
<dbReference type="GO" id="GO:0030697">
    <property type="term" value="F:tRNA (uracil(54)-C5)-methyltransferase activity, S-adenosyl methionine-dependent"/>
    <property type="evidence" value="ECO:0007669"/>
    <property type="project" value="InterPro"/>
</dbReference>
<dbReference type="GO" id="GO:0032259">
    <property type="term" value="P:methylation"/>
    <property type="evidence" value="ECO:0007669"/>
    <property type="project" value="UniProtKB-KW"/>
</dbReference>
<dbReference type="Pfam" id="PF01249">
    <property type="entry name" value="Ribosomal_S21e"/>
    <property type="match status" value="1"/>
</dbReference>
<dbReference type="InterPro" id="IPR002792">
    <property type="entry name" value="TRAM_dom"/>
</dbReference>
<keyword evidence="3 7" id="KW-0808">Transferase</keyword>
<feature type="binding site" evidence="7">
    <location>
        <position position="413"/>
    </location>
    <ligand>
        <name>S-adenosyl-L-methionine</name>
        <dbReference type="ChEBI" id="CHEBI:59789"/>
    </ligand>
</feature>
<comment type="similarity">
    <text evidence="7">Belongs to the class I-like SAM-binding methyltransferase superfamily. RNA M5U methyltransferase family.</text>
</comment>
<dbReference type="Gene3D" id="2.40.50.140">
    <property type="entry name" value="Nucleic acid-binding proteins"/>
    <property type="match status" value="1"/>
</dbReference>
<evidence type="ECO:0000259" key="10">
    <source>
        <dbReference type="PROSITE" id="PS50926"/>
    </source>
</evidence>
<dbReference type="Proteomes" id="UP000536275">
    <property type="component" value="Unassembled WGS sequence"/>
</dbReference>
<reference evidence="11 12" key="1">
    <citation type="submission" date="2020-03" db="EMBL/GenBank/DDBJ databases">
        <title>FDA dAtabase for Regulatory Grade micrObial Sequences (FDA-ARGOS): Supporting development and validation of Infectious Disease Dx tests.</title>
        <authorList>
            <person name="Campos J."/>
            <person name="Goldberg B."/>
            <person name="Tallon L."/>
            <person name="Sadzewicz L."/>
            <person name="Vavikolanu K."/>
            <person name="Mehta A."/>
            <person name="Aluvathingal J."/>
            <person name="Nadendla S."/>
            <person name="Nandy P."/>
            <person name="Geyer C."/>
            <person name="Yan Y."/>
            <person name="Sichtig H."/>
        </authorList>
    </citation>
    <scope>NUCLEOTIDE SEQUENCE [LARGE SCALE GENOMIC DNA]</scope>
    <source>
        <strain evidence="11 12">FDAARGOS_656</strain>
    </source>
</reference>
<dbReference type="GO" id="GO:0003735">
    <property type="term" value="F:structural constituent of ribosome"/>
    <property type="evidence" value="ECO:0007669"/>
    <property type="project" value="InterPro"/>
</dbReference>
<dbReference type="PANTHER" id="PTHR11061:SF30">
    <property type="entry name" value="TRNA (URACIL(54)-C(5))-METHYLTRANSFERASE"/>
    <property type="match status" value="1"/>
</dbReference>
<evidence type="ECO:0000313" key="11">
    <source>
        <dbReference type="EMBL" id="KAF6070245.1"/>
    </source>
</evidence>
<dbReference type="InterPro" id="IPR012340">
    <property type="entry name" value="NA-bd_OB-fold"/>
</dbReference>
<name>A0A8H6F3Q6_CANAX</name>
<dbReference type="PANTHER" id="PTHR11061">
    <property type="entry name" value="RNA M5U METHYLTRANSFERASE"/>
    <property type="match status" value="1"/>
</dbReference>
<keyword evidence="6" id="KW-0687">Ribonucleoprotein</keyword>
<dbReference type="InterPro" id="IPR030391">
    <property type="entry name" value="MeTrfase_TrmA_CS"/>
</dbReference>
<dbReference type="InterPro" id="IPR025795">
    <property type="entry name" value="tRNA_(uracil-5-)_MeTrfase"/>
</dbReference>
<dbReference type="InterPro" id="IPR029063">
    <property type="entry name" value="SAM-dependent_MTases_sf"/>
</dbReference>
<keyword evidence="5 11" id="KW-0689">Ribosomal protein</keyword>
<comment type="caution">
    <text evidence="11">The sequence shown here is derived from an EMBL/GenBank/DDBJ whole genome shotgun (WGS) entry which is preliminary data.</text>
</comment>
<dbReference type="SUPFAM" id="SSF50249">
    <property type="entry name" value="Nucleic acid-binding proteins"/>
    <property type="match status" value="1"/>
</dbReference>
<accession>A0A8H6F3Q6</accession>
<dbReference type="AlphaFoldDB" id="A0A8H6F3Q6"/>
<comment type="similarity">
    <text evidence="1">Belongs to the eukaryotic ribosomal protein eS21 family.</text>
</comment>
<evidence type="ECO:0000256" key="7">
    <source>
        <dbReference type="PROSITE-ProRule" id="PRU01024"/>
    </source>
</evidence>
<evidence type="ECO:0000256" key="8">
    <source>
        <dbReference type="PROSITE-ProRule" id="PRU10015"/>
    </source>
</evidence>
<dbReference type="PROSITE" id="PS51687">
    <property type="entry name" value="SAM_MT_RNA_M5U"/>
    <property type="match status" value="1"/>
</dbReference>
<dbReference type="Gene3D" id="3.40.50.150">
    <property type="entry name" value="Vaccinia Virus protein VP39"/>
    <property type="match status" value="3"/>
</dbReference>
<sequence>MVAEVLEDKKRPIEDQCDGNSSKRPRRGRRSRLRRYKNKDIDETSPLGVLQLEIKELLEKHNLTKEDVMNDMSAILNDPELLEKYNNRIISDVKVLALTSNGDSLAIIPSVDPERKQVVLIPFALPNDVVTIKVHKSHPMYVEADLLSIEKSTSMRNNELINCRYFGKCSGCQFQNIEYQQQLAIKKQTIINAYDYFAPKLVSQKLLPEVLPTQESPLTYNYRTKLTPHFYIPNKKTGKDLPCPPNLGIASKGTNIDIEECNIGTKIINQGLANERRRFNTEYVKYSKGATFLLREDTKVLQEDTVIGPGSVDENGQVSKIEVELEDNTKLVKTCVTQTRQIVQEYINGYIFEFSAGEFFQNNNSILPIVIDYVRSNLSLSEDQPNYLVDAYCGSGLFSITCSSNVSKVIGVEISADSIRFAKPEEIFASMDTPNNQTSVILDPPRKGCDDVFLNQLSDYNPAKIVYISCNVHSQARDIEWFINSTVNGNQYYVESIKGFDFFPQTHHVETVAVELYVPRKCSATNRIIKAKDHASVQISIAKVDEDGRAIAGENITYALSGYVRGRGEADDSLNRLAQQDGLLKNVWSYSR</sequence>
<evidence type="ECO:0000313" key="12">
    <source>
        <dbReference type="Proteomes" id="UP000536275"/>
    </source>
</evidence>
<keyword evidence="4 7" id="KW-0949">S-adenosyl-L-methionine</keyword>
<dbReference type="PROSITE" id="PS50926">
    <property type="entry name" value="TRAM"/>
    <property type="match status" value="1"/>
</dbReference>
<feature type="region of interest" description="Disordered" evidence="9">
    <location>
        <begin position="1"/>
        <end position="30"/>
    </location>
</feature>
<dbReference type="GO" id="GO:1990904">
    <property type="term" value="C:ribonucleoprotein complex"/>
    <property type="evidence" value="ECO:0007669"/>
    <property type="project" value="UniProtKB-KW"/>
</dbReference>
<evidence type="ECO:0000256" key="1">
    <source>
        <dbReference type="ARBA" id="ARBA00010228"/>
    </source>
</evidence>
<dbReference type="SUPFAM" id="SSF53335">
    <property type="entry name" value="S-adenosyl-L-methionine-dependent methyltransferases"/>
    <property type="match status" value="1"/>
</dbReference>
<protein>
    <submittedName>
        <fullName evidence="11">40S ribosomal protein S21-B</fullName>
    </submittedName>
</protein>
<dbReference type="GO" id="GO:0006412">
    <property type="term" value="P:translation"/>
    <property type="evidence" value="ECO:0007669"/>
    <property type="project" value="InterPro"/>
</dbReference>
<dbReference type="GO" id="GO:0000461">
    <property type="term" value="P:endonucleolytic cleavage to generate mature 3'-end of SSU-rRNA from (SSU-rRNA, 5.8S rRNA, LSU-rRNA)"/>
    <property type="evidence" value="ECO:0007669"/>
    <property type="project" value="UniProtKB-ARBA"/>
</dbReference>
<dbReference type="InterPro" id="IPR018279">
    <property type="entry name" value="Ribosomal_eS21_CS"/>
</dbReference>
<feature type="active site" description="Nucleophile" evidence="7">
    <location>
        <position position="470"/>
    </location>
</feature>
<dbReference type="InterPro" id="IPR038579">
    <property type="entry name" value="Ribosomal_eS21_sf"/>
</dbReference>
<evidence type="ECO:0000256" key="2">
    <source>
        <dbReference type="ARBA" id="ARBA00022603"/>
    </source>
</evidence>
<feature type="binding site" evidence="7">
    <location>
        <position position="392"/>
    </location>
    <ligand>
        <name>S-adenosyl-L-methionine</name>
        <dbReference type="ChEBI" id="CHEBI:59789"/>
    </ligand>
</feature>
<dbReference type="GO" id="GO:0022626">
    <property type="term" value="C:cytosolic ribosome"/>
    <property type="evidence" value="ECO:0007669"/>
    <property type="project" value="UniProtKB-ARBA"/>
</dbReference>
<dbReference type="PROSITE" id="PS51622">
    <property type="entry name" value="SAM_MT_RNA_M5U_2"/>
    <property type="match status" value="1"/>
</dbReference>